<dbReference type="PRINTS" id="PR00116">
    <property type="entry name" value="ARGINASE"/>
</dbReference>
<protein>
    <submittedName>
        <fullName evidence="4">Arginase family protein</fullName>
    </submittedName>
</protein>
<evidence type="ECO:0000256" key="2">
    <source>
        <dbReference type="ARBA" id="ARBA00022801"/>
    </source>
</evidence>
<dbReference type="PIRSF" id="PIRSF036979">
    <property type="entry name" value="Arginase"/>
    <property type="match status" value="1"/>
</dbReference>
<proteinExistence type="inferred from homology"/>
<evidence type="ECO:0000256" key="1">
    <source>
        <dbReference type="ARBA" id="ARBA00022723"/>
    </source>
</evidence>
<keyword evidence="2" id="KW-0378">Hydrolase</keyword>
<evidence type="ECO:0000256" key="3">
    <source>
        <dbReference type="PROSITE-ProRule" id="PRU00742"/>
    </source>
</evidence>
<accession>A0ABZ0PMQ3</accession>
<organism evidence="4 5">
    <name type="scientific">Sediminicoccus rosea</name>
    <dbReference type="NCBI Taxonomy" id="1225128"/>
    <lineage>
        <taxon>Bacteria</taxon>
        <taxon>Pseudomonadati</taxon>
        <taxon>Pseudomonadota</taxon>
        <taxon>Alphaproteobacteria</taxon>
        <taxon>Acetobacterales</taxon>
        <taxon>Roseomonadaceae</taxon>
        <taxon>Sediminicoccus</taxon>
    </lineage>
</organism>
<dbReference type="RefSeq" id="WP_318650782.1">
    <property type="nucleotide sequence ID" value="NZ_CP137852.1"/>
</dbReference>
<reference evidence="4 5" key="1">
    <citation type="submission" date="2023-11" db="EMBL/GenBank/DDBJ databases">
        <title>Arctic aerobic anoxygenic photoheterotroph Sediminicoccus rosea KRV36 adapts its photosynthesis to long days of polar summer.</title>
        <authorList>
            <person name="Tomasch J."/>
            <person name="Kopejtka K."/>
            <person name="Bily T."/>
            <person name="Gardiner A.T."/>
            <person name="Gardian Z."/>
            <person name="Shivaramu S."/>
            <person name="Koblizek M."/>
            <person name="Engelhardt F."/>
            <person name="Kaftan D."/>
        </authorList>
    </citation>
    <scope>NUCLEOTIDE SEQUENCE [LARGE SCALE GENOMIC DNA]</scope>
    <source>
        <strain evidence="4 5">R-30</strain>
    </source>
</reference>
<dbReference type="PANTHER" id="PTHR11358">
    <property type="entry name" value="ARGINASE/AGMATINASE"/>
    <property type="match status" value="1"/>
</dbReference>
<dbReference type="Pfam" id="PF00491">
    <property type="entry name" value="Arginase"/>
    <property type="match status" value="1"/>
</dbReference>
<dbReference type="InterPro" id="IPR023696">
    <property type="entry name" value="Ureohydrolase_dom_sf"/>
</dbReference>
<keyword evidence="1" id="KW-0479">Metal-binding</keyword>
<keyword evidence="5" id="KW-1185">Reference proteome</keyword>
<dbReference type="SUPFAM" id="SSF52768">
    <property type="entry name" value="Arginase/deacetylase"/>
    <property type="match status" value="1"/>
</dbReference>
<dbReference type="EMBL" id="CP137852">
    <property type="protein sequence ID" value="WPB86825.1"/>
    <property type="molecule type" value="Genomic_DNA"/>
</dbReference>
<evidence type="ECO:0000313" key="5">
    <source>
        <dbReference type="Proteomes" id="UP001305521"/>
    </source>
</evidence>
<name>A0ABZ0PMQ3_9PROT</name>
<dbReference type="InterPro" id="IPR006035">
    <property type="entry name" value="Ureohydrolase"/>
</dbReference>
<dbReference type="Proteomes" id="UP001305521">
    <property type="component" value="Chromosome"/>
</dbReference>
<evidence type="ECO:0000313" key="4">
    <source>
        <dbReference type="EMBL" id="WPB86825.1"/>
    </source>
</evidence>
<sequence>MGDAPLFTPPLTFLGLPAGPPGPGNRVAILGVPFDCGIHPFRIGSREGPASVRAQSGLVRRHHPTLADVDVPALLGAVDSGDVAGITPGKIADAHPRIEAAADAILKAGAVPIGIGGDGSVSLPLMRAAAKYHPGLVALHVDSHTDAYPYNPADPFDASNQFTHAAEEGLVDVNSTWHVGIRGFTGVRGVLKHADKLGFRVLTTEDLVRRGTAQAMTEFREVVADRPLYLCWDMDVFDPSVAPGVATPSWGGLTAREGIELMRSLSGLNIVAMDFNTVSPGHDVQGMAAHLCGHMMMEAMVLLAGRWGLLPE</sequence>
<gene>
    <name evidence="4" type="ORF">R9Z33_08085</name>
</gene>
<dbReference type="Gene3D" id="3.40.800.10">
    <property type="entry name" value="Ureohydrolase domain"/>
    <property type="match status" value="1"/>
</dbReference>
<dbReference type="PROSITE" id="PS51409">
    <property type="entry name" value="ARGINASE_2"/>
    <property type="match status" value="1"/>
</dbReference>
<dbReference type="PANTHER" id="PTHR11358:SF26">
    <property type="entry name" value="GUANIDINO ACID HYDROLASE, MITOCHONDRIAL"/>
    <property type="match status" value="1"/>
</dbReference>
<comment type="similarity">
    <text evidence="3">Belongs to the arginase family.</text>
</comment>